<accession>A0ABR8T4D3</accession>
<evidence type="ECO:0000313" key="2">
    <source>
        <dbReference type="Proteomes" id="UP000608071"/>
    </source>
</evidence>
<gene>
    <name evidence="1" type="ORF">H9647_20515</name>
</gene>
<comment type="caution">
    <text evidence="1">The sequence shown here is derived from an EMBL/GenBank/DDBJ whole genome shotgun (WGS) entry which is preliminary data.</text>
</comment>
<name>A0ABR8T4D3_9BACL</name>
<reference evidence="1 2" key="1">
    <citation type="submission" date="2020-08" db="EMBL/GenBank/DDBJ databases">
        <title>A Genomic Blueprint of the Chicken Gut Microbiome.</title>
        <authorList>
            <person name="Gilroy R."/>
            <person name="Ravi A."/>
            <person name="Getino M."/>
            <person name="Pursley I."/>
            <person name="Horton D.L."/>
            <person name="Alikhan N.-F."/>
            <person name="Baker D."/>
            <person name="Gharbi K."/>
            <person name="Hall N."/>
            <person name="Watson M."/>
            <person name="Adriaenssens E.M."/>
            <person name="Foster-Nyarko E."/>
            <person name="Jarju S."/>
            <person name="Secka A."/>
            <person name="Antonio M."/>
            <person name="Oren A."/>
            <person name="Chaudhuri R."/>
            <person name="La Ragione R.M."/>
            <person name="Hildebrand F."/>
            <person name="Pallen M.J."/>
        </authorList>
    </citation>
    <scope>NUCLEOTIDE SEQUENCE [LARGE SCALE GENOMIC DNA]</scope>
    <source>
        <strain evidence="1 2">Sa2BVA9</strain>
    </source>
</reference>
<dbReference type="Proteomes" id="UP000608071">
    <property type="component" value="Unassembled WGS sequence"/>
</dbReference>
<evidence type="ECO:0000313" key="1">
    <source>
        <dbReference type="EMBL" id="MBD7970455.1"/>
    </source>
</evidence>
<dbReference type="EMBL" id="JACSQL010000012">
    <property type="protein sequence ID" value="MBD7970455.1"/>
    <property type="molecule type" value="Genomic_DNA"/>
</dbReference>
<protein>
    <submittedName>
        <fullName evidence="1">Uncharacterized protein</fullName>
    </submittedName>
</protein>
<dbReference type="RefSeq" id="WP_160035258.1">
    <property type="nucleotide sequence ID" value="NZ_JACSQL010000012.1"/>
</dbReference>
<keyword evidence="2" id="KW-1185">Reference proteome</keyword>
<sequence>MKKVVLRNLSTFFGIFVLSMFLLVSNTEAASEIELISENPESDSVIEMMHYDDIKDNPELIQFLEENNRADLLKLDDMNYSQQAQALKLSIFNTRTYPDGFDEILAKYGEERVNKTIEKYGMVYEQPTINTENIDVVTLSEMDEITGEPKSVTAWFITYQAQRSGFVVNFTKVGTSKLDTVSLSQKRYHNSSYNNWPMAAAGPLVTKTQVGSGVFNVWAQSMDKTTDYFIYQITVTENGTVWKASNSSETFEAGTKRSHQRYNFEVGIYGDSTFKALGGERHHLISADALKQIGKDPNKSPAIRMIYRDHRLTLNHGSSTAAVAYRAEEVSYLKAGKYEELISKNVLDFKKLTDPDVENGNLYNKYFNELLLTILGLEDYLGIVAWD</sequence>
<organism evidence="1 2">
    <name type="scientific">Paenibacillus gallinarum</name>
    <dbReference type="NCBI Taxonomy" id="2762232"/>
    <lineage>
        <taxon>Bacteria</taxon>
        <taxon>Bacillati</taxon>
        <taxon>Bacillota</taxon>
        <taxon>Bacilli</taxon>
        <taxon>Bacillales</taxon>
        <taxon>Paenibacillaceae</taxon>
        <taxon>Paenibacillus</taxon>
    </lineage>
</organism>
<proteinExistence type="predicted"/>